<dbReference type="Gene3D" id="2.40.30.170">
    <property type="match status" value="1"/>
</dbReference>
<evidence type="ECO:0000259" key="2">
    <source>
        <dbReference type="Pfam" id="PF25917"/>
    </source>
</evidence>
<evidence type="ECO:0000313" key="4">
    <source>
        <dbReference type="EMBL" id="SJZ60984.1"/>
    </source>
</evidence>
<feature type="domain" description="Multidrug resistance protein MdtA-like barrel-sandwich hybrid" evidence="2">
    <location>
        <begin position="55"/>
        <end position="177"/>
    </location>
</feature>
<dbReference type="GO" id="GO:1990281">
    <property type="term" value="C:efflux pump complex"/>
    <property type="evidence" value="ECO:0007669"/>
    <property type="project" value="TreeGrafter"/>
</dbReference>
<proteinExistence type="inferred from homology"/>
<dbReference type="SUPFAM" id="SSF111369">
    <property type="entry name" value="HlyD-like secretion proteins"/>
    <property type="match status" value="1"/>
</dbReference>
<dbReference type="AlphaFoldDB" id="A0A1T4M2P8"/>
<comment type="similarity">
    <text evidence="1">Belongs to the membrane fusion protein (MFP) (TC 8.A.1) family.</text>
</comment>
<dbReference type="Gene3D" id="2.40.420.20">
    <property type="match status" value="1"/>
</dbReference>
<evidence type="ECO:0000259" key="3">
    <source>
        <dbReference type="Pfam" id="PF25954"/>
    </source>
</evidence>
<accession>A0A1T4M2P8</accession>
<dbReference type="Pfam" id="PF25954">
    <property type="entry name" value="Beta-barrel_RND_2"/>
    <property type="match status" value="1"/>
</dbReference>
<dbReference type="Gene3D" id="1.10.287.470">
    <property type="entry name" value="Helix hairpin bin"/>
    <property type="match status" value="1"/>
</dbReference>
<feature type="domain" description="CusB-like beta-barrel" evidence="3">
    <location>
        <begin position="188"/>
        <end position="258"/>
    </location>
</feature>
<dbReference type="EMBL" id="FUWH01000003">
    <property type="protein sequence ID" value="SJZ60984.1"/>
    <property type="molecule type" value="Genomic_DNA"/>
</dbReference>
<dbReference type="Pfam" id="PF25917">
    <property type="entry name" value="BSH_RND"/>
    <property type="match status" value="1"/>
</dbReference>
<dbReference type="InterPro" id="IPR058792">
    <property type="entry name" value="Beta-barrel_RND_2"/>
</dbReference>
<dbReference type="PANTHER" id="PTHR30469:SF36">
    <property type="entry name" value="BLL3903 PROTEIN"/>
    <property type="match status" value="1"/>
</dbReference>
<dbReference type="STRING" id="413434.SAMN04488132_103116"/>
<sequence>MLPLAMLVLLACKSKKEQPKQAAGNQPVVVDVIIASTSSLSNTLEVNGTVVANEAVELRPEISGRLVQLNLPEGASVKQGTVLAKINDADIAATLEKTKVQLDLAEKTEARLKKLLAVSGINQSDYDVALNQVNSLKADMAVTQALLDKAVVRAPFSGVLGLRMVSPGAYVTSATVLATLQQTDQVKIDFTLPEMYASLIEKGRTVTVQTNENNTLRKARIIATEPQINATTRNLKVRAVLEGKAIHPGAFVKVRLETGGRSSSILVPTNAIIPDAKAKKVVVVRQGKGVFVDIETGLREAGAAEVVKGLAVGDSVVVTGVLFVRPKSPVKVRSVKKLSDFTQ</sequence>
<name>A0A1T4M2P8_9BACT</name>
<dbReference type="PANTHER" id="PTHR30469">
    <property type="entry name" value="MULTIDRUG RESISTANCE PROTEIN MDTA"/>
    <property type="match status" value="1"/>
</dbReference>
<dbReference type="Proteomes" id="UP000190888">
    <property type="component" value="Unassembled WGS sequence"/>
</dbReference>
<dbReference type="NCBIfam" id="TIGR01730">
    <property type="entry name" value="RND_mfp"/>
    <property type="match status" value="1"/>
</dbReference>
<organism evidence="4 5">
    <name type="scientific">Sediminibacterium ginsengisoli</name>
    <dbReference type="NCBI Taxonomy" id="413434"/>
    <lineage>
        <taxon>Bacteria</taxon>
        <taxon>Pseudomonadati</taxon>
        <taxon>Bacteroidota</taxon>
        <taxon>Chitinophagia</taxon>
        <taxon>Chitinophagales</taxon>
        <taxon>Chitinophagaceae</taxon>
        <taxon>Sediminibacterium</taxon>
    </lineage>
</organism>
<evidence type="ECO:0000313" key="5">
    <source>
        <dbReference type="Proteomes" id="UP000190888"/>
    </source>
</evidence>
<dbReference type="InterPro" id="IPR006143">
    <property type="entry name" value="RND_pump_MFP"/>
</dbReference>
<gene>
    <name evidence="4" type="ORF">SAMN04488132_103116</name>
</gene>
<reference evidence="4 5" key="1">
    <citation type="submission" date="2017-02" db="EMBL/GenBank/DDBJ databases">
        <authorList>
            <person name="Peterson S.W."/>
        </authorList>
    </citation>
    <scope>NUCLEOTIDE SEQUENCE [LARGE SCALE GENOMIC DNA]</scope>
    <source>
        <strain evidence="4 5">DSM 22335</strain>
    </source>
</reference>
<dbReference type="GO" id="GO:0015562">
    <property type="term" value="F:efflux transmembrane transporter activity"/>
    <property type="evidence" value="ECO:0007669"/>
    <property type="project" value="TreeGrafter"/>
</dbReference>
<protein>
    <submittedName>
        <fullName evidence="4">Membrane fusion protein, multidrug efflux system</fullName>
    </submittedName>
</protein>
<keyword evidence="5" id="KW-1185">Reference proteome</keyword>
<dbReference type="Gene3D" id="2.40.50.100">
    <property type="match status" value="1"/>
</dbReference>
<evidence type="ECO:0000256" key="1">
    <source>
        <dbReference type="ARBA" id="ARBA00009477"/>
    </source>
</evidence>
<dbReference type="InterPro" id="IPR058625">
    <property type="entry name" value="MdtA-like_BSH"/>
</dbReference>